<dbReference type="EMBL" id="CP000472">
    <property type="protein sequence ID" value="ACJ31706.1"/>
    <property type="molecule type" value="Genomic_DNA"/>
</dbReference>
<sequence length="112" mass="11950">MSNAISISADSMMQQLSIHSEMAKGAIKVSPNPADSGMHAPSFTDLMQEKVAAINTDQNASSALMRAVDSGESDDLVGVMVASQKASLSFSTMIQIRNRLVQAFDDVMKMPI</sequence>
<dbReference type="GO" id="GO:0071973">
    <property type="term" value="P:bacterial-type flagellum-dependent cell motility"/>
    <property type="evidence" value="ECO:0007669"/>
    <property type="project" value="InterPro"/>
</dbReference>
<dbReference type="eggNOG" id="COG1677">
    <property type="taxonomic scope" value="Bacteria"/>
</dbReference>
<dbReference type="AlphaFoldDB" id="B8CVN0"/>
<protein>
    <recommendedName>
        <fullName evidence="3 5">Flagellar hook-basal body complex protein FliE</fullName>
    </recommendedName>
</protein>
<keyword evidence="6" id="KW-0969">Cilium</keyword>
<dbReference type="GO" id="GO:0009425">
    <property type="term" value="C:bacterial-type flagellum basal body"/>
    <property type="evidence" value="ECO:0007669"/>
    <property type="project" value="UniProtKB-SubCell"/>
</dbReference>
<evidence type="ECO:0000256" key="4">
    <source>
        <dbReference type="ARBA" id="ARBA00023143"/>
    </source>
</evidence>
<name>B8CVN0_SHEPW</name>
<reference evidence="6 7" key="1">
    <citation type="journal article" date="2008" name="PLoS ONE">
        <title>Environmental adaptation: genomic analysis of the piezotolerant and psychrotolerant deep-sea iron reducing bacterium Shewanella piezotolerans WP3.</title>
        <authorList>
            <person name="Wang F."/>
            <person name="Wang J."/>
            <person name="Jian H."/>
            <person name="Zhang B."/>
            <person name="Li S."/>
            <person name="Wang F."/>
            <person name="Zeng X."/>
            <person name="Gao L."/>
            <person name="Bartlett D.H."/>
            <person name="Yu J."/>
            <person name="Hu S."/>
            <person name="Xiao X."/>
        </authorList>
    </citation>
    <scope>NUCLEOTIDE SEQUENCE [LARGE SCALE GENOMIC DNA]</scope>
    <source>
        <strain evidence="7">WP3 / JCM 13877</strain>
    </source>
</reference>
<dbReference type="HOGENOM" id="CLU_147249_1_0_6"/>
<dbReference type="RefSeq" id="WP_020915033.1">
    <property type="nucleotide sequence ID" value="NC_011566.1"/>
</dbReference>
<proteinExistence type="inferred from homology"/>
<dbReference type="NCBIfam" id="TIGR00205">
    <property type="entry name" value="fliE"/>
    <property type="match status" value="1"/>
</dbReference>
<dbReference type="STRING" id="225849.swp_5091"/>
<keyword evidence="6" id="KW-0966">Cell projection</keyword>
<dbReference type="InterPro" id="IPR001624">
    <property type="entry name" value="FliE"/>
</dbReference>
<keyword evidence="7" id="KW-1185">Reference proteome</keyword>
<evidence type="ECO:0000256" key="5">
    <source>
        <dbReference type="HAMAP-Rule" id="MF_00724"/>
    </source>
</evidence>
<dbReference type="Proteomes" id="UP000000753">
    <property type="component" value="Chromosome"/>
</dbReference>
<dbReference type="HAMAP" id="MF_00724">
    <property type="entry name" value="FliE"/>
    <property type="match status" value="1"/>
</dbReference>
<dbReference type="PANTHER" id="PTHR34653">
    <property type="match status" value="1"/>
</dbReference>
<dbReference type="Pfam" id="PF02049">
    <property type="entry name" value="FliE"/>
    <property type="match status" value="1"/>
</dbReference>
<organism evidence="6 7">
    <name type="scientific">Shewanella piezotolerans (strain WP3 / JCM 13877)</name>
    <dbReference type="NCBI Taxonomy" id="225849"/>
    <lineage>
        <taxon>Bacteria</taxon>
        <taxon>Pseudomonadati</taxon>
        <taxon>Pseudomonadota</taxon>
        <taxon>Gammaproteobacteria</taxon>
        <taxon>Alteromonadales</taxon>
        <taxon>Shewanellaceae</taxon>
        <taxon>Shewanella</taxon>
    </lineage>
</organism>
<accession>B8CVN0</accession>
<comment type="subcellular location">
    <subcellularLocation>
        <location evidence="1 5">Bacterial flagellum basal body</location>
    </subcellularLocation>
</comment>
<comment type="similarity">
    <text evidence="2 5">Belongs to the FliE family.</text>
</comment>
<keyword evidence="6" id="KW-0282">Flagellum</keyword>
<keyword evidence="4 5" id="KW-0975">Bacterial flagellum</keyword>
<evidence type="ECO:0000313" key="6">
    <source>
        <dbReference type="EMBL" id="ACJ31706.1"/>
    </source>
</evidence>
<dbReference type="GO" id="GO:0005198">
    <property type="term" value="F:structural molecule activity"/>
    <property type="evidence" value="ECO:0007669"/>
    <property type="project" value="UniProtKB-UniRule"/>
</dbReference>
<dbReference type="GO" id="GO:0003774">
    <property type="term" value="F:cytoskeletal motor activity"/>
    <property type="evidence" value="ECO:0007669"/>
    <property type="project" value="InterPro"/>
</dbReference>
<dbReference type="PANTHER" id="PTHR34653:SF1">
    <property type="entry name" value="FLAGELLAR HOOK-BASAL BODY COMPLEX PROTEIN FLIE"/>
    <property type="match status" value="1"/>
</dbReference>
<evidence type="ECO:0000256" key="3">
    <source>
        <dbReference type="ARBA" id="ARBA00018024"/>
    </source>
</evidence>
<evidence type="ECO:0000256" key="1">
    <source>
        <dbReference type="ARBA" id="ARBA00004117"/>
    </source>
</evidence>
<dbReference type="KEGG" id="swp:swp_5091"/>
<dbReference type="PRINTS" id="PR01006">
    <property type="entry name" value="FLGHOOKFLIE"/>
</dbReference>
<gene>
    <name evidence="5" type="primary">fliE</name>
    <name evidence="6" type="ordered locus">swp_5091</name>
</gene>
<evidence type="ECO:0000313" key="7">
    <source>
        <dbReference type="Proteomes" id="UP000000753"/>
    </source>
</evidence>
<dbReference type="OrthoDB" id="8909229at2"/>
<evidence type="ECO:0000256" key="2">
    <source>
        <dbReference type="ARBA" id="ARBA00009272"/>
    </source>
</evidence>